<dbReference type="Gene3D" id="2.60.40.420">
    <property type="entry name" value="Cupredoxins - blue copper proteins"/>
    <property type="match status" value="1"/>
</dbReference>
<organism evidence="1 2">
    <name type="scientific">Owenia fusiformis</name>
    <name type="common">Polychaete worm</name>
    <dbReference type="NCBI Taxonomy" id="6347"/>
    <lineage>
        <taxon>Eukaryota</taxon>
        <taxon>Metazoa</taxon>
        <taxon>Spiralia</taxon>
        <taxon>Lophotrochozoa</taxon>
        <taxon>Annelida</taxon>
        <taxon>Polychaeta</taxon>
        <taxon>Sedentaria</taxon>
        <taxon>Canalipalpata</taxon>
        <taxon>Sabellida</taxon>
        <taxon>Oweniida</taxon>
        <taxon>Oweniidae</taxon>
        <taxon>Owenia</taxon>
    </lineage>
</organism>
<dbReference type="OrthoDB" id="687020at2759"/>
<dbReference type="Proteomes" id="UP000749559">
    <property type="component" value="Unassembled WGS sequence"/>
</dbReference>
<feature type="non-terminal residue" evidence="1">
    <location>
        <position position="225"/>
    </location>
</feature>
<name>A0A8J1TI56_OWEFU</name>
<dbReference type="EMBL" id="CAIIXF020000002">
    <property type="protein sequence ID" value="CAH1777839.1"/>
    <property type="molecule type" value="Genomic_DNA"/>
</dbReference>
<protein>
    <submittedName>
        <fullName evidence="1">Uncharacterized protein</fullName>
    </submittedName>
</protein>
<dbReference type="InterPro" id="IPR008972">
    <property type="entry name" value="Cupredoxin"/>
</dbReference>
<accession>A0A8J1TI56</accession>
<reference evidence="1" key="1">
    <citation type="submission" date="2022-03" db="EMBL/GenBank/DDBJ databases">
        <authorList>
            <person name="Martin C."/>
        </authorList>
    </citation>
    <scope>NUCLEOTIDE SEQUENCE</scope>
</reference>
<dbReference type="SUPFAM" id="SSF49503">
    <property type="entry name" value="Cupredoxins"/>
    <property type="match status" value="1"/>
</dbReference>
<comment type="caution">
    <text evidence="1">The sequence shown here is derived from an EMBL/GenBank/DDBJ whole genome shotgun (WGS) entry which is preliminary data.</text>
</comment>
<evidence type="ECO:0000313" key="1">
    <source>
        <dbReference type="EMBL" id="CAH1777839.1"/>
    </source>
</evidence>
<gene>
    <name evidence="1" type="ORF">OFUS_LOCUS4831</name>
</gene>
<keyword evidence="2" id="KW-1185">Reference proteome</keyword>
<sequence length="225" mass="25225">MACRFHLALTLLMCVFGAAISGDPNDGCPSEGSLTETLLNLDNMNPEIIQAELKLCLKSKDKQVRKAANTVKKKRILRKCIKTVEKLVKVYDKVPNILDPLKKCLNKIVEELQGTTTTTETMMINGPCDNLEAEGGNVTIDWAYRMYEPKCVCNGTVIRFEWGGNHNVVVLKNRKEFDDCDVGDDVDPDYTFVAEYTLDKVKTYYFACGVSMHCQIGGQKIEIQV</sequence>
<evidence type="ECO:0000313" key="2">
    <source>
        <dbReference type="Proteomes" id="UP000749559"/>
    </source>
</evidence>
<proteinExistence type="predicted"/>
<dbReference type="AlphaFoldDB" id="A0A8J1TI56"/>